<gene>
    <name evidence="2" type="ORF">QT711_12090</name>
</gene>
<keyword evidence="1" id="KW-0812">Transmembrane</keyword>
<feature type="transmembrane region" description="Helical" evidence="1">
    <location>
        <begin position="43"/>
        <end position="62"/>
    </location>
</feature>
<accession>A0ABU4GAB2</accession>
<feature type="transmembrane region" description="Helical" evidence="1">
    <location>
        <begin position="69"/>
        <end position="87"/>
    </location>
</feature>
<feature type="transmembrane region" description="Helical" evidence="1">
    <location>
        <begin position="193"/>
        <end position="214"/>
    </location>
</feature>
<reference evidence="2 3" key="1">
    <citation type="submission" date="2023-06" db="EMBL/GenBank/DDBJ databases">
        <title>Sporosarcina sp. nov., isolated from Korean traditional fermented seafood 'Jeotgal'.</title>
        <authorList>
            <person name="Yang A.I."/>
            <person name="Shin N.-R."/>
        </authorList>
    </citation>
    <scope>NUCLEOTIDE SEQUENCE [LARGE SCALE GENOMIC DNA]</scope>
    <source>
        <strain evidence="2 3">KCTC13119</strain>
    </source>
</reference>
<keyword evidence="1" id="KW-0472">Membrane</keyword>
<keyword evidence="3" id="KW-1185">Reference proteome</keyword>
<evidence type="ECO:0000313" key="2">
    <source>
        <dbReference type="EMBL" id="MDW0113929.1"/>
    </source>
</evidence>
<feature type="transmembrane region" description="Helical" evidence="1">
    <location>
        <begin position="154"/>
        <end position="173"/>
    </location>
</feature>
<organism evidence="2 3">
    <name type="scientific">Sporosarcina saromensis</name>
    <dbReference type="NCBI Taxonomy" id="359365"/>
    <lineage>
        <taxon>Bacteria</taxon>
        <taxon>Bacillati</taxon>
        <taxon>Bacillota</taxon>
        <taxon>Bacilli</taxon>
        <taxon>Bacillales</taxon>
        <taxon>Caryophanaceae</taxon>
        <taxon>Sporosarcina</taxon>
    </lineage>
</organism>
<keyword evidence="1" id="KW-1133">Transmembrane helix</keyword>
<sequence>MVLTGSRSKQAILLVLLLLVLVSNFLAYRLPAIPIPADSRGVVIGSLLDFTIVAPLLILALTRKKGFTIKRFLTFMVMGLIAARFIIPTEHFAPFKVLPYVAIGFEGLIILAEIGLLFLLAKHLPAIIKDLKQSNSSSLFAFPRLVKERVSAHPLISIIAAEVLMFYYAVASWKRQPPVGQNLFTLHRKTSMLALNIMLIHAIVIETIGIHWWLHEKSFILSVVLLVLNVYSVIYFIADIQAIRLNPLKMNEDHLQLSLGLSKRMEIPYEAIKKVDWGTDAEAYPLKEKNLIEFIARDFEDVKPQCIIHFNRPLKATLFLGAEKEFNTAAIRVDDLERFKQTLSKKL</sequence>
<dbReference type="EMBL" id="JAUBDI010000011">
    <property type="protein sequence ID" value="MDW0113929.1"/>
    <property type="molecule type" value="Genomic_DNA"/>
</dbReference>
<proteinExistence type="predicted"/>
<dbReference type="Proteomes" id="UP001282284">
    <property type="component" value="Unassembled WGS sequence"/>
</dbReference>
<evidence type="ECO:0000256" key="1">
    <source>
        <dbReference type="SAM" id="Phobius"/>
    </source>
</evidence>
<evidence type="ECO:0000313" key="3">
    <source>
        <dbReference type="Proteomes" id="UP001282284"/>
    </source>
</evidence>
<feature type="transmembrane region" description="Helical" evidence="1">
    <location>
        <begin position="99"/>
        <end position="121"/>
    </location>
</feature>
<protein>
    <submittedName>
        <fullName evidence="2">Beta-carotene 15,15'-monooxygenase</fullName>
    </submittedName>
</protein>
<dbReference type="RefSeq" id="WP_317944603.1">
    <property type="nucleotide sequence ID" value="NZ_JAUBDI010000011.1"/>
</dbReference>
<name>A0ABU4GAB2_9BACL</name>
<comment type="caution">
    <text evidence="2">The sequence shown here is derived from an EMBL/GenBank/DDBJ whole genome shotgun (WGS) entry which is preliminary data.</text>
</comment>
<feature type="transmembrane region" description="Helical" evidence="1">
    <location>
        <begin position="219"/>
        <end position="238"/>
    </location>
</feature>